<evidence type="ECO:0000256" key="1">
    <source>
        <dbReference type="SAM" id="Phobius"/>
    </source>
</evidence>
<dbReference type="Proteomes" id="UP000198337">
    <property type="component" value="Unassembled WGS sequence"/>
</dbReference>
<evidence type="ECO:0000313" key="3">
    <source>
        <dbReference type="EMBL" id="SNR29831.1"/>
    </source>
</evidence>
<sequence>MCSTPPKINIPLTKQQQKLIVLGWIIVVLNFLLVAAFYNNLNDIVPIHFTYKGEADGYGNKQTIWALPILTLIVHTILYLVLKKTKPWNMNYPIQVTAKNAPQLYRLSIHMLVQLNLLIAIMLIPIILETIILDHNLNLGFKLSSLTMFIVACITVLPFYYVFKMYKISKE</sequence>
<reference evidence="3 4" key="1">
    <citation type="submission" date="2017-06" db="EMBL/GenBank/DDBJ databases">
        <authorList>
            <person name="Varghese N."/>
            <person name="Submissions S."/>
        </authorList>
    </citation>
    <scope>NUCLEOTIDE SEQUENCE [LARGE SCALE GENOMIC DNA]</scope>
    <source>
        <strain evidence="3 4">DSM 19840</strain>
    </source>
</reference>
<feature type="domain" description="DUF1648" evidence="2">
    <location>
        <begin position="25"/>
        <end position="71"/>
    </location>
</feature>
<feature type="transmembrane region" description="Helical" evidence="1">
    <location>
        <begin position="145"/>
        <end position="163"/>
    </location>
</feature>
<keyword evidence="4" id="KW-1185">Reference proteome</keyword>
<evidence type="ECO:0000313" key="4">
    <source>
        <dbReference type="Proteomes" id="UP000198337"/>
    </source>
</evidence>
<dbReference type="InterPro" id="IPR012867">
    <property type="entry name" value="DUF1648"/>
</dbReference>
<keyword evidence="1" id="KW-1133">Transmembrane helix</keyword>
<evidence type="ECO:0000259" key="2">
    <source>
        <dbReference type="Pfam" id="PF07853"/>
    </source>
</evidence>
<gene>
    <name evidence="3" type="ORF">SAMN04488009_0995</name>
</gene>
<dbReference type="Pfam" id="PF07853">
    <property type="entry name" value="DUF1648"/>
    <property type="match status" value="1"/>
</dbReference>
<feature type="transmembrane region" description="Helical" evidence="1">
    <location>
        <begin position="115"/>
        <end position="133"/>
    </location>
</feature>
<name>A0ABY1SEJ7_9FLAO</name>
<accession>A0ABY1SEJ7</accession>
<organism evidence="3 4">
    <name type="scientific">Maribacter sedimenticola</name>
    <dbReference type="NCBI Taxonomy" id="228956"/>
    <lineage>
        <taxon>Bacteria</taxon>
        <taxon>Pseudomonadati</taxon>
        <taxon>Bacteroidota</taxon>
        <taxon>Flavobacteriia</taxon>
        <taxon>Flavobacteriales</taxon>
        <taxon>Flavobacteriaceae</taxon>
        <taxon>Maribacter</taxon>
    </lineage>
</organism>
<protein>
    <recommendedName>
        <fullName evidence="2">DUF1648 domain-containing protein</fullName>
    </recommendedName>
</protein>
<dbReference type="EMBL" id="FZNV01000001">
    <property type="protein sequence ID" value="SNR29831.1"/>
    <property type="molecule type" value="Genomic_DNA"/>
</dbReference>
<keyword evidence="1" id="KW-0472">Membrane</keyword>
<feature type="transmembrane region" description="Helical" evidence="1">
    <location>
        <begin position="64"/>
        <end position="82"/>
    </location>
</feature>
<comment type="caution">
    <text evidence="3">The sequence shown here is derived from an EMBL/GenBank/DDBJ whole genome shotgun (WGS) entry which is preliminary data.</text>
</comment>
<proteinExistence type="predicted"/>
<feature type="transmembrane region" description="Helical" evidence="1">
    <location>
        <begin position="20"/>
        <end position="38"/>
    </location>
</feature>
<keyword evidence="1" id="KW-0812">Transmembrane</keyword>